<dbReference type="InterPro" id="IPR050079">
    <property type="entry name" value="DEAD_box_RNA_helicase"/>
</dbReference>
<feature type="compositionally biased region" description="Acidic residues" evidence="14">
    <location>
        <begin position="76"/>
        <end position="101"/>
    </location>
</feature>
<gene>
    <name evidence="18 20" type="ORF">P152DRAFT_482706</name>
</gene>
<accession>A0A6G1G108</accession>
<dbReference type="GO" id="GO:0016787">
    <property type="term" value="F:hydrolase activity"/>
    <property type="evidence" value="ECO:0007669"/>
    <property type="project" value="UniProtKB-KW"/>
</dbReference>
<comment type="catalytic activity">
    <reaction evidence="10">
        <text>ATP + H2O = ADP + phosphate + H(+)</text>
        <dbReference type="Rhea" id="RHEA:13065"/>
        <dbReference type="ChEBI" id="CHEBI:15377"/>
        <dbReference type="ChEBI" id="CHEBI:15378"/>
        <dbReference type="ChEBI" id="CHEBI:30616"/>
        <dbReference type="ChEBI" id="CHEBI:43474"/>
        <dbReference type="ChEBI" id="CHEBI:456216"/>
        <dbReference type="EC" id="3.6.4.13"/>
    </reaction>
</comment>
<dbReference type="OrthoDB" id="10259843at2759"/>
<dbReference type="SMART" id="SM00490">
    <property type="entry name" value="HELICc"/>
    <property type="match status" value="1"/>
</dbReference>
<dbReference type="Proteomes" id="UP000504638">
    <property type="component" value="Unplaced"/>
</dbReference>
<feature type="compositionally biased region" description="Basic and acidic residues" evidence="14">
    <location>
        <begin position="269"/>
        <end position="278"/>
    </location>
</feature>
<keyword evidence="7 12" id="KW-0067">ATP-binding</keyword>
<keyword evidence="8" id="KW-0694">RNA-binding</keyword>
<feature type="domain" description="Helicase C-terminal" evidence="16">
    <location>
        <begin position="511"/>
        <end position="695"/>
    </location>
</feature>
<dbReference type="GO" id="GO:0005524">
    <property type="term" value="F:ATP binding"/>
    <property type="evidence" value="ECO:0007669"/>
    <property type="project" value="UniProtKB-KW"/>
</dbReference>
<feature type="compositionally biased region" description="Basic and acidic residues" evidence="14">
    <location>
        <begin position="717"/>
        <end position="730"/>
    </location>
</feature>
<feature type="compositionally biased region" description="Basic and acidic residues" evidence="14">
    <location>
        <begin position="749"/>
        <end position="780"/>
    </location>
</feature>
<evidence type="ECO:0000256" key="14">
    <source>
        <dbReference type="SAM" id="MobiDB-lite"/>
    </source>
</evidence>
<evidence type="ECO:0000259" key="17">
    <source>
        <dbReference type="PROSITE" id="PS51195"/>
    </source>
</evidence>
<dbReference type="Pfam" id="PF00271">
    <property type="entry name" value="Helicase_C"/>
    <property type="match status" value="1"/>
</dbReference>
<keyword evidence="5 12" id="KW-0378">Hydrolase</keyword>
<evidence type="ECO:0000313" key="20">
    <source>
        <dbReference type="RefSeq" id="XP_033533303.1"/>
    </source>
</evidence>
<feature type="region of interest" description="Disordered" evidence="14">
    <location>
        <begin position="717"/>
        <end position="795"/>
    </location>
</feature>
<dbReference type="CDD" id="cd17947">
    <property type="entry name" value="DEADc_DDX27"/>
    <property type="match status" value="1"/>
</dbReference>
<reference evidence="20" key="2">
    <citation type="submission" date="2020-04" db="EMBL/GenBank/DDBJ databases">
        <authorList>
            <consortium name="NCBI Genome Project"/>
        </authorList>
    </citation>
    <scope>NUCLEOTIDE SEQUENCE</scope>
    <source>
        <strain evidence="20">CBS 781.70</strain>
    </source>
</reference>
<evidence type="ECO:0000256" key="1">
    <source>
        <dbReference type="ARBA" id="ARBA00004123"/>
    </source>
</evidence>
<sequence length="795" mass="87372">MAIDDDFILTISDNDEDILVADEEETAEPPTAPTTSRKRKHEEVAGKANGTKNVKKAKNKGSKKTNGAKGKPQPESSDEEEDENQYWADGGEDDGAIDSDFEFQVGDGGVTIDDEFDGWGLSASKATTDASVKKGVDLDQIIERRRQANGETNGDPENKGDAIGDEDASPVSDGSDEDKEEFGGFSEEEDVDPAEFGAALSGAANGHDDSEDDEEEDEALDGNSEEESEAEPMAHPDDISDASDSEPDAEEQAKRTAFFAPEPKAAKGAKGDKGKKESNGFQAMSLSRPVLRGVDAVGFTTPTPIQAKTIPVALLGKDIVGGAVTGSGKTGAFIIPIIERLLYRPKKIPTTRVAILMPTRELAVQCFTVAKKLASFTDITFAQIIGGFSLREQEAVLRSRPDVVIATPGRFIDHMRNSASFNVEMLEILVLDEADRMLEDGFADELNEILTEIPKSRQTMLFSATMTQSVDKLIRVGMNRPVRLLVDAKKQTVSGLVQEFVRLRPGKEDKRLAYLLYICSNLYTNRVIIFFRAKKLAHRVRIIFGLCGLKAAELHGSMSQEQRIQAVESFRAGTVSFLLATDLASRGLDIKGVETVVNYEAPQSHEIYLHRVGRTARAGRTGRSCTLAAEPDRKVVKAAVKSAREQGAKITSRTIPQDEGDAWAKKLEKLEEEVEEVLQEEKEERAMAQGERDMKKGENLMEFQEEIMSRPKRTWFETEADKKKAKEAGLKELNGPGEEKGKRVKKKLSNKEIKKAEAKDQRKGEKMWKKGKDAGQERVVKTGKSARRKTGGKRK</sequence>
<evidence type="ECO:0000259" key="16">
    <source>
        <dbReference type="PROSITE" id="PS51194"/>
    </source>
</evidence>
<evidence type="ECO:0000256" key="2">
    <source>
        <dbReference type="ARBA" id="ARBA00012552"/>
    </source>
</evidence>
<keyword evidence="9" id="KW-0539">Nucleus</keyword>
<dbReference type="GO" id="GO:0003724">
    <property type="term" value="F:RNA helicase activity"/>
    <property type="evidence" value="ECO:0007669"/>
    <property type="project" value="UniProtKB-EC"/>
</dbReference>
<feature type="compositionally biased region" description="Acidic residues" evidence="14">
    <location>
        <begin position="239"/>
        <end position="250"/>
    </location>
</feature>
<keyword evidence="3" id="KW-0690">Ribosome biogenesis</keyword>
<keyword evidence="4 12" id="KW-0547">Nucleotide-binding</keyword>
<organism evidence="18">
    <name type="scientific">Eremomyces bilateralis CBS 781.70</name>
    <dbReference type="NCBI Taxonomy" id="1392243"/>
    <lineage>
        <taxon>Eukaryota</taxon>
        <taxon>Fungi</taxon>
        <taxon>Dikarya</taxon>
        <taxon>Ascomycota</taxon>
        <taxon>Pezizomycotina</taxon>
        <taxon>Dothideomycetes</taxon>
        <taxon>Dothideomycetes incertae sedis</taxon>
        <taxon>Eremomycetales</taxon>
        <taxon>Eremomycetaceae</taxon>
        <taxon>Eremomyces</taxon>
    </lineage>
</organism>
<dbReference type="GO" id="GO:0042254">
    <property type="term" value="P:ribosome biogenesis"/>
    <property type="evidence" value="ECO:0007669"/>
    <property type="project" value="UniProtKB-KW"/>
</dbReference>
<dbReference type="SMART" id="SM00487">
    <property type="entry name" value="DEXDc"/>
    <property type="match status" value="1"/>
</dbReference>
<dbReference type="GO" id="GO:0005634">
    <property type="term" value="C:nucleus"/>
    <property type="evidence" value="ECO:0007669"/>
    <property type="project" value="UniProtKB-SubCell"/>
</dbReference>
<dbReference type="EC" id="3.6.4.13" evidence="2"/>
<dbReference type="PROSITE" id="PS51195">
    <property type="entry name" value="Q_MOTIF"/>
    <property type="match status" value="1"/>
</dbReference>
<evidence type="ECO:0000256" key="3">
    <source>
        <dbReference type="ARBA" id="ARBA00022517"/>
    </source>
</evidence>
<evidence type="ECO:0000256" key="8">
    <source>
        <dbReference type="ARBA" id="ARBA00022884"/>
    </source>
</evidence>
<dbReference type="InterPro" id="IPR014001">
    <property type="entry name" value="Helicase_ATP-bd"/>
</dbReference>
<dbReference type="PANTHER" id="PTHR47959:SF1">
    <property type="entry name" value="ATP-DEPENDENT RNA HELICASE DBPA"/>
    <property type="match status" value="1"/>
</dbReference>
<feature type="coiled-coil region" evidence="13">
    <location>
        <begin position="660"/>
        <end position="698"/>
    </location>
</feature>
<feature type="short sequence motif" description="Q motif" evidence="11">
    <location>
        <begin position="279"/>
        <end position="307"/>
    </location>
</feature>
<evidence type="ECO:0000259" key="15">
    <source>
        <dbReference type="PROSITE" id="PS51192"/>
    </source>
</evidence>
<feature type="domain" description="Helicase ATP-binding" evidence="15">
    <location>
        <begin position="310"/>
        <end position="484"/>
    </location>
</feature>
<evidence type="ECO:0000256" key="11">
    <source>
        <dbReference type="PROSITE-ProRule" id="PRU00552"/>
    </source>
</evidence>
<reference evidence="20" key="3">
    <citation type="submission" date="2025-04" db="UniProtKB">
        <authorList>
            <consortium name="RefSeq"/>
        </authorList>
    </citation>
    <scope>IDENTIFICATION</scope>
    <source>
        <strain evidence="20">CBS 781.70</strain>
    </source>
</reference>
<dbReference type="Gene3D" id="3.40.50.300">
    <property type="entry name" value="P-loop containing nucleotide triphosphate hydrolases"/>
    <property type="match status" value="2"/>
</dbReference>
<feature type="compositionally biased region" description="Basic and acidic residues" evidence="14">
    <location>
        <begin position="131"/>
        <end position="148"/>
    </location>
</feature>
<dbReference type="AlphaFoldDB" id="A0A6G1G108"/>
<dbReference type="InterPro" id="IPR014014">
    <property type="entry name" value="RNA_helicase_DEAD_Q_motif"/>
</dbReference>
<dbReference type="InterPro" id="IPR011545">
    <property type="entry name" value="DEAD/DEAH_box_helicase_dom"/>
</dbReference>
<feature type="compositionally biased region" description="Acidic residues" evidence="14">
    <location>
        <begin position="209"/>
        <end position="230"/>
    </location>
</feature>
<comment type="subcellular location">
    <subcellularLocation>
        <location evidence="1">Nucleus</location>
    </subcellularLocation>
</comment>
<dbReference type="RefSeq" id="XP_033533303.1">
    <property type="nucleotide sequence ID" value="XM_033681904.1"/>
</dbReference>
<comment type="similarity">
    <text evidence="12">Belongs to the DEAD box helicase family.</text>
</comment>
<evidence type="ECO:0000313" key="18">
    <source>
        <dbReference type="EMBL" id="KAF1811672.1"/>
    </source>
</evidence>
<evidence type="ECO:0000256" key="12">
    <source>
        <dbReference type="RuleBase" id="RU000492"/>
    </source>
</evidence>
<protein>
    <recommendedName>
        <fullName evidence="2">RNA helicase</fullName>
        <ecNumber evidence="2">3.6.4.13</ecNumber>
    </recommendedName>
</protein>
<dbReference type="PROSITE" id="PS51192">
    <property type="entry name" value="HELICASE_ATP_BIND_1"/>
    <property type="match status" value="1"/>
</dbReference>
<evidence type="ECO:0000256" key="7">
    <source>
        <dbReference type="ARBA" id="ARBA00022840"/>
    </source>
</evidence>
<reference evidence="18 20" key="1">
    <citation type="submission" date="2020-01" db="EMBL/GenBank/DDBJ databases">
        <authorList>
            <consortium name="DOE Joint Genome Institute"/>
            <person name="Haridas S."/>
            <person name="Albert R."/>
            <person name="Binder M."/>
            <person name="Bloem J."/>
            <person name="Labutti K."/>
            <person name="Salamov A."/>
            <person name="Andreopoulos B."/>
            <person name="Baker S.E."/>
            <person name="Barry K."/>
            <person name="Bills G."/>
            <person name="Bluhm B.H."/>
            <person name="Cannon C."/>
            <person name="Castanera R."/>
            <person name="Culley D.E."/>
            <person name="Daum C."/>
            <person name="Ezra D."/>
            <person name="Gonzalez J.B."/>
            <person name="Henrissat B."/>
            <person name="Kuo A."/>
            <person name="Liang C."/>
            <person name="Lipzen A."/>
            <person name="Lutzoni F."/>
            <person name="Magnuson J."/>
            <person name="Mondo S."/>
            <person name="Nolan M."/>
            <person name="Ohm R."/>
            <person name="Pangilinan J."/>
            <person name="Park H.-J."/>
            <person name="Ramirez L."/>
            <person name="Alfaro M."/>
            <person name="Sun H."/>
            <person name="Tritt A."/>
            <person name="Yoshinaga Y."/>
            <person name="Zwiers L.-H."/>
            <person name="Turgeon B.G."/>
            <person name="Goodwin S.B."/>
            <person name="Spatafora J.W."/>
            <person name="Crous P.W."/>
            <person name="Grigoriev I.V."/>
        </authorList>
    </citation>
    <scope>NUCLEOTIDE SEQUENCE</scope>
    <source>
        <strain evidence="18 20">CBS 781.70</strain>
    </source>
</reference>
<evidence type="ECO:0000256" key="10">
    <source>
        <dbReference type="ARBA" id="ARBA00047984"/>
    </source>
</evidence>
<dbReference type="CDD" id="cd18787">
    <property type="entry name" value="SF2_C_DEAD"/>
    <property type="match status" value="1"/>
</dbReference>
<name>A0A6G1G108_9PEZI</name>
<dbReference type="GO" id="GO:0010467">
    <property type="term" value="P:gene expression"/>
    <property type="evidence" value="ECO:0007669"/>
    <property type="project" value="UniProtKB-ARBA"/>
</dbReference>
<dbReference type="GeneID" id="54422474"/>
<keyword evidence="19" id="KW-1185">Reference proteome</keyword>
<evidence type="ECO:0000256" key="4">
    <source>
        <dbReference type="ARBA" id="ARBA00022741"/>
    </source>
</evidence>
<evidence type="ECO:0000256" key="5">
    <source>
        <dbReference type="ARBA" id="ARBA00022801"/>
    </source>
</evidence>
<dbReference type="InterPro" id="IPR000629">
    <property type="entry name" value="RNA-helicase_DEAD-box_CS"/>
</dbReference>
<dbReference type="InterPro" id="IPR027417">
    <property type="entry name" value="P-loop_NTPase"/>
</dbReference>
<evidence type="ECO:0000256" key="13">
    <source>
        <dbReference type="SAM" id="Coils"/>
    </source>
</evidence>
<keyword evidence="6 12" id="KW-0347">Helicase</keyword>
<evidence type="ECO:0000256" key="9">
    <source>
        <dbReference type="ARBA" id="ARBA00023242"/>
    </source>
</evidence>
<feature type="compositionally biased region" description="Acidic residues" evidence="14">
    <location>
        <begin position="163"/>
        <end position="193"/>
    </location>
</feature>
<evidence type="ECO:0000256" key="6">
    <source>
        <dbReference type="ARBA" id="ARBA00022806"/>
    </source>
</evidence>
<feature type="domain" description="DEAD-box RNA helicase Q" evidence="17">
    <location>
        <begin position="279"/>
        <end position="307"/>
    </location>
</feature>
<evidence type="ECO:0000313" key="19">
    <source>
        <dbReference type="Proteomes" id="UP000504638"/>
    </source>
</evidence>
<dbReference type="PROSITE" id="PS00039">
    <property type="entry name" value="DEAD_ATP_HELICASE"/>
    <property type="match status" value="1"/>
</dbReference>
<feature type="region of interest" description="Disordered" evidence="14">
    <location>
        <begin position="1"/>
        <end position="282"/>
    </location>
</feature>
<dbReference type="InterPro" id="IPR001650">
    <property type="entry name" value="Helicase_C-like"/>
</dbReference>
<dbReference type="SUPFAM" id="SSF52540">
    <property type="entry name" value="P-loop containing nucleoside triphosphate hydrolases"/>
    <property type="match status" value="1"/>
</dbReference>
<dbReference type="EMBL" id="ML975160">
    <property type="protein sequence ID" value="KAF1811672.1"/>
    <property type="molecule type" value="Genomic_DNA"/>
</dbReference>
<feature type="compositionally biased region" description="Basic residues" evidence="14">
    <location>
        <begin position="53"/>
        <end position="63"/>
    </location>
</feature>
<feature type="compositionally biased region" description="Basic residues" evidence="14">
    <location>
        <begin position="784"/>
        <end position="795"/>
    </location>
</feature>
<dbReference type="PANTHER" id="PTHR47959">
    <property type="entry name" value="ATP-DEPENDENT RNA HELICASE RHLE-RELATED"/>
    <property type="match status" value="1"/>
</dbReference>
<dbReference type="Pfam" id="PF00270">
    <property type="entry name" value="DEAD"/>
    <property type="match status" value="1"/>
</dbReference>
<dbReference type="GO" id="GO:0003723">
    <property type="term" value="F:RNA binding"/>
    <property type="evidence" value="ECO:0007669"/>
    <property type="project" value="UniProtKB-KW"/>
</dbReference>
<keyword evidence="13" id="KW-0175">Coiled coil</keyword>
<dbReference type="PROSITE" id="PS51194">
    <property type="entry name" value="HELICASE_CTER"/>
    <property type="match status" value="1"/>
</dbReference>
<dbReference type="GO" id="GO:0005829">
    <property type="term" value="C:cytosol"/>
    <property type="evidence" value="ECO:0007669"/>
    <property type="project" value="TreeGrafter"/>
</dbReference>
<feature type="compositionally biased region" description="Acidic residues" evidence="14">
    <location>
        <begin position="1"/>
        <end position="27"/>
    </location>
</feature>
<proteinExistence type="inferred from homology"/>